<reference evidence="2 4" key="1">
    <citation type="submission" date="2014-08" db="EMBL/GenBank/DDBJ databases">
        <title>Complete genome sequence of Corynebacterium flavescens OJ8(T)(=DSM 20296(T)), isolated from cheese.</title>
        <authorList>
            <person name="Ruckert C."/>
            <person name="Albersmeier A."/>
            <person name="Winkler A."/>
            <person name="Kalinowski J."/>
        </authorList>
    </citation>
    <scope>NUCLEOTIDE SEQUENCE [LARGE SCALE GENOMIC DNA]</scope>
    <source>
        <strain evidence="2 4">OJ8</strain>
    </source>
</reference>
<reference evidence="3 5" key="2">
    <citation type="submission" date="2019-06" db="EMBL/GenBank/DDBJ databases">
        <title>Whole genome shotgun sequence of Corynebacterium flavescens NBRC 14136.</title>
        <authorList>
            <person name="Hosoyama A."/>
            <person name="Uohara A."/>
            <person name="Ohji S."/>
            <person name="Ichikawa N."/>
        </authorList>
    </citation>
    <scope>NUCLEOTIDE SEQUENCE [LARGE SCALE GENOMIC DNA]</scope>
    <source>
        <strain evidence="3 5">NBRC 14136</strain>
    </source>
</reference>
<dbReference type="EMBL" id="BJNB01000003">
    <property type="protein sequence ID" value="GEB96851.1"/>
    <property type="molecule type" value="Genomic_DNA"/>
</dbReference>
<proteinExistence type="predicted"/>
<name>A0A1L7CMH3_CORFL</name>
<dbReference type="AlphaFoldDB" id="A0A1L7CMH3"/>
<dbReference type="Proteomes" id="UP000315353">
    <property type="component" value="Unassembled WGS sequence"/>
</dbReference>
<evidence type="ECO:0000313" key="3">
    <source>
        <dbReference type="EMBL" id="GEB96851.1"/>
    </source>
</evidence>
<keyword evidence="1" id="KW-0472">Membrane</keyword>
<dbReference type="OrthoDB" id="4427368at2"/>
<keyword evidence="4" id="KW-1185">Reference proteome</keyword>
<gene>
    <name evidence="3" type="ORF">CFL01nite_03460</name>
    <name evidence="2" type="ORF">CFLV_07355</name>
</gene>
<dbReference type="Proteomes" id="UP000185479">
    <property type="component" value="Chromosome"/>
</dbReference>
<accession>A0A1L7CMH3</accession>
<protein>
    <submittedName>
        <fullName evidence="2">Membrane protein</fullName>
    </submittedName>
</protein>
<dbReference type="GeneID" id="82880530"/>
<keyword evidence="1" id="KW-0812">Transmembrane</keyword>
<keyword evidence="1" id="KW-1133">Transmembrane helix</keyword>
<evidence type="ECO:0000313" key="2">
    <source>
        <dbReference type="EMBL" id="APT87019.1"/>
    </source>
</evidence>
<sequence>MQLPLPGNAAHRYPLKFALAVMLAVSATVFLIATLKLPGLVIALALTAAAWLMFNSRPASSEQIALRNSIRLSAEDLQDVIIEFQDFELSEDTEAIADRTLHRPALLDLDCASPEIEAFHFDLAGARRFLRRLNTRLQFSSVTNDELETLLKVTDKRAAELKDSWLLARKAALALGTDYNRRKNQD</sequence>
<dbReference type="KEGG" id="cfc:CFLV_07355"/>
<dbReference type="EMBL" id="CP009246">
    <property type="protein sequence ID" value="APT87019.1"/>
    <property type="molecule type" value="Genomic_DNA"/>
</dbReference>
<feature type="transmembrane region" description="Helical" evidence="1">
    <location>
        <begin position="37"/>
        <end position="54"/>
    </location>
</feature>
<evidence type="ECO:0000256" key="1">
    <source>
        <dbReference type="SAM" id="Phobius"/>
    </source>
</evidence>
<organism evidence="2 4">
    <name type="scientific">Corynebacterium flavescens</name>
    <dbReference type="NCBI Taxonomy" id="28028"/>
    <lineage>
        <taxon>Bacteria</taxon>
        <taxon>Bacillati</taxon>
        <taxon>Actinomycetota</taxon>
        <taxon>Actinomycetes</taxon>
        <taxon>Mycobacteriales</taxon>
        <taxon>Corynebacteriaceae</taxon>
        <taxon>Corynebacterium</taxon>
    </lineage>
</organism>
<dbReference type="RefSeq" id="WP_075729965.1">
    <property type="nucleotide sequence ID" value="NZ_BJNB01000003.1"/>
</dbReference>
<dbReference type="STRING" id="28028.CFLV_07355"/>
<evidence type="ECO:0000313" key="4">
    <source>
        <dbReference type="Proteomes" id="UP000185479"/>
    </source>
</evidence>
<evidence type="ECO:0000313" key="5">
    <source>
        <dbReference type="Proteomes" id="UP000315353"/>
    </source>
</evidence>
<feature type="transmembrane region" description="Helical" evidence="1">
    <location>
        <begin position="13"/>
        <end position="32"/>
    </location>
</feature>